<dbReference type="Gene3D" id="1.20.58.1040">
    <property type="match status" value="1"/>
</dbReference>
<evidence type="ECO:0000313" key="4">
    <source>
        <dbReference type="EMBL" id="KAL3629974.1"/>
    </source>
</evidence>
<evidence type="ECO:0000259" key="3">
    <source>
        <dbReference type="SMART" id="SM00768"/>
    </source>
</evidence>
<accession>A0ABD3CL86</accession>
<feature type="domain" description="X8" evidence="3">
    <location>
        <begin position="38"/>
        <end position="117"/>
    </location>
</feature>
<sequence length="118" mass="12886">MNMEKSNLSLFFLCFILSVANAYATQDSNLIGRKQVNDWCIALANATTEQLQGFIDYACGVVDCAAIQPGAPCFNPDSVRSHASYTLNLVFKKPGGECNFEIANITITDPSYGDCKYP</sequence>
<proteinExistence type="predicted"/>
<feature type="chain" id="PRO_5044897065" description="X8 domain-containing protein" evidence="2">
    <location>
        <begin position="23"/>
        <end position="118"/>
    </location>
</feature>
<dbReference type="PANTHER" id="PTHR31044">
    <property type="entry name" value="BETA-1,3 GLUCANASE"/>
    <property type="match status" value="1"/>
</dbReference>
<dbReference type="InterPro" id="IPR044788">
    <property type="entry name" value="X8_dom_prot"/>
</dbReference>
<dbReference type="PANTHER" id="PTHR31044:SF52">
    <property type="entry name" value="OS01G0631500 PROTEIN"/>
    <property type="match status" value="1"/>
</dbReference>
<dbReference type="AlphaFoldDB" id="A0ABD3CL86"/>
<gene>
    <name evidence="4" type="ORF">CASFOL_026286</name>
</gene>
<dbReference type="Proteomes" id="UP001632038">
    <property type="component" value="Unassembled WGS sequence"/>
</dbReference>
<dbReference type="EMBL" id="JAVIJP010000033">
    <property type="protein sequence ID" value="KAL3629974.1"/>
    <property type="molecule type" value="Genomic_DNA"/>
</dbReference>
<evidence type="ECO:0000313" key="5">
    <source>
        <dbReference type="Proteomes" id="UP001632038"/>
    </source>
</evidence>
<dbReference type="InterPro" id="IPR012946">
    <property type="entry name" value="X8"/>
</dbReference>
<evidence type="ECO:0000256" key="2">
    <source>
        <dbReference type="SAM" id="SignalP"/>
    </source>
</evidence>
<name>A0ABD3CL86_9LAMI</name>
<organism evidence="4 5">
    <name type="scientific">Castilleja foliolosa</name>
    <dbReference type="NCBI Taxonomy" id="1961234"/>
    <lineage>
        <taxon>Eukaryota</taxon>
        <taxon>Viridiplantae</taxon>
        <taxon>Streptophyta</taxon>
        <taxon>Embryophyta</taxon>
        <taxon>Tracheophyta</taxon>
        <taxon>Spermatophyta</taxon>
        <taxon>Magnoliopsida</taxon>
        <taxon>eudicotyledons</taxon>
        <taxon>Gunneridae</taxon>
        <taxon>Pentapetalae</taxon>
        <taxon>asterids</taxon>
        <taxon>lamiids</taxon>
        <taxon>Lamiales</taxon>
        <taxon>Orobanchaceae</taxon>
        <taxon>Pedicularideae</taxon>
        <taxon>Castillejinae</taxon>
        <taxon>Castilleja</taxon>
    </lineage>
</organism>
<comment type="caution">
    <text evidence="4">The sequence shown here is derived from an EMBL/GenBank/DDBJ whole genome shotgun (WGS) entry which is preliminary data.</text>
</comment>
<dbReference type="Pfam" id="PF07983">
    <property type="entry name" value="X8"/>
    <property type="match status" value="1"/>
</dbReference>
<dbReference type="GO" id="GO:0009506">
    <property type="term" value="C:plasmodesma"/>
    <property type="evidence" value="ECO:0007669"/>
    <property type="project" value="UniProtKB-ARBA"/>
</dbReference>
<protein>
    <recommendedName>
        <fullName evidence="3">X8 domain-containing protein</fullName>
    </recommendedName>
</protein>
<feature type="signal peptide" evidence="2">
    <location>
        <begin position="1"/>
        <end position="22"/>
    </location>
</feature>
<keyword evidence="5" id="KW-1185">Reference proteome</keyword>
<keyword evidence="1 2" id="KW-0732">Signal</keyword>
<evidence type="ECO:0000256" key="1">
    <source>
        <dbReference type="ARBA" id="ARBA00022729"/>
    </source>
</evidence>
<reference evidence="5" key="1">
    <citation type="journal article" date="2024" name="IScience">
        <title>Strigolactones Initiate the Formation of Haustorium-like Structures in Castilleja.</title>
        <authorList>
            <person name="Buerger M."/>
            <person name="Peterson D."/>
            <person name="Chory J."/>
        </authorList>
    </citation>
    <scope>NUCLEOTIDE SEQUENCE [LARGE SCALE GENOMIC DNA]</scope>
</reference>
<dbReference type="SMART" id="SM00768">
    <property type="entry name" value="X8"/>
    <property type="match status" value="1"/>
</dbReference>